<evidence type="ECO:0000256" key="1">
    <source>
        <dbReference type="ARBA" id="ARBA00022833"/>
    </source>
</evidence>
<dbReference type="PANTHER" id="PTHR46018:SF4">
    <property type="entry name" value="METALLO-HYDROLASE YHFI-RELATED"/>
    <property type="match status" value="1"/>
</dbReference>
<dbReference type="CDD" id="cd07716">
    <property type="entry name" value="RNaseZ_short-form-like_MBL-fold"/>
    <property type="match status" value="1"/>
</dbReference>
<protein>
    <submittedName>
        <fullName evidence="3">MBL fold metallo-hydrolase</fullName>
    </submittedName>
</protein>
<name>A0ABV5WKL2_9BACI</name>
<accession>A0ABV5WKL2</accession>
<feature type="domain" description="Metallo-beta-lactamase" evidence="2">
    <location>
        <begin position="18"/>
        <end position="189"/>
    </location>
</feature>
<dbReference type="RefSeq" id="WP_379951343.1">
    <property type="nucleotide sequence ID" value="NZ_JBHMAF010000187.1"/>
</dbReference>
<dbReference type="SUPFAM" id="SSF56281">
    <property type="entry name" value="Metallo-hydrolase/oxidoreductase"/>
    <property type="match status" value="1"/>
</dbReference>
<dbReference type="Pfam" id="PF12706">
    <property type="entry name" value="Lactamase_B_2"/>
    <property type="match status" value="1"/>
</dbReference>
<proteinExistence type="predicted"/>
<evidence type="ECO:0000313" key="4">
    <source>
        <dbReference type="Proteomes" id="UP001589609"/>
    </source>
</evidence>
<dbReference type="InterPro" id="IPR001279">
    <property type="entry name" value="Metallo-B-lactamas"/>
</dbReference>
<dbReference type="PANTHER" id="PTHR46018">
    <property type="entry name" value="ZINC PHOSPHODIESTERASE ELAC PROTEIN 1"/>
    <property type="match status" value="1"/>
</dbReference>
<sequence length="244" mass="26776">MKMTVIGFWGGYPEGGEATSGYLLEQDGFQLLVDCGSAVLSQLQKYIKVEELDAVILSHYHQDHVADIGVLQYGRLIKSLTVGNVPELPIYGHTLDEKGFTSLTHKPYTKGVAYDPTKTIEIGPFTVSFLETKHPVPCFAMRITAGGKTIVYTADSSYKSEFMEFAKEADLFMCECNMYADQDGTKPGHMNSTEAGMIAREAGVGWLLLTHLPHYGNIADLVDQAKAVFDGPIELASSGYMWGE</sequence>
<reference evidence="3 4" key="1">
    <citation type="submission" date="2024-09" db="EMBL/GenBank/DDBJ databases">
        <authorList>
            <person name="Sun Q."/>
            <person name="Mori K."/>
        </authorList>
    </citation>
    <scope>NUCLEOTIDE SEQUENCE [LARGE SCALE GENOMIC DNA]</scope>
    <source>
        <strain evidence="3 4">JCM 11201</strain>
    </source>
</reference>
<dbReference type="InterPro" id="IPR036866">
    <property type="entry name" value="RibonucZ/Hydroxyglut_hydro"/>
</dbReference>
<organism evidence="3 4">
    <name type="scientific">Ectobacillus funiculus</name>
    <dbReference type="NCBI Taxonomy" id="137993"/>
    <lineage>
        <taxon>Bacteria</taxon>
        <taxon>Bacillati</taxon>
        <taxon>Bacillota</taxon>
        <taxon>Bacilli</taxon>
        <taxon>Bacillales</taxon>
        <taxon>Bacillaceae</taxon>
        <taxon>Ectobacillus</taxon>
    </lineage>
</organism>
<comment type="caution">
    <text evidence="3">The sequence shown here is derived from an EMBL/GenBank/DDBJ whole genome shotgun (WGS) entry which is preliminary data.</text>
</comment>
<dbReference type="SMART" id="SM00849">
    <property type="entry name" value="Lactamase_B"/>
    <property type="match status" value="1"/>
</dbReference>
<keyword evidence="4" id="KW-1185">Reference proteome</keyword>
<evidence type="ECO:0000313" key="3">
    <source>
        <dbReference type="EMBL" id="MFB9761109.1"/>
    </source>
</evidence>
<dbReference type="Proteomes" id="UP001589609">
    <property type="component" value="Unassembled WGS sequence"/>
</dbReference>
<keyword evidence="1" id="KW-0862">Zinc</keyword>
<dbReference type="EMBL" id="JBHMAF010000187">
    <property type="protein sequence ID" value="MFB9761109.1"/>
    <property type="molecule type" value="Genomic_DNA"/>
</dbReference>
<evidence type="ECO:0000259" key="2">
    <source>
        <dbReference type="SMART" id="SM00849"/>
    </source>
</evidence>
<gene>
    <name evidence="3" type="ORF">ACFFMS_22935</name>
</gene>
<dbReference type="Gene3D" id="3.60.15.10">
    <property type="entry name" value="Ribonuclease Z/Hydroxyacylglutathione hydrolase-like"/>
    <property type="match status" value="1"/>
</dbReference>